<dbReference type="InterPro" id="IPR011051">
    <property type="entry name" value="RmlC_Cupin_sf"/>
</dbReference>
<dbReference type="PANTHER" id="PTHR37694:SF1">
    <property type="entry name" value="SLR8022 PROTEIN"/>
    <property type="match status" value="1"/>
</dbReference>
<dbReference type="CDD" id="cd02230">
    <property type="entry name" value="cupin_HP0902-like"/>
    <property type="match status" value="1"/>
</dbReference>
<dbReference type="SUPFAM" id="SSF51182">
    <property type="entry name" value="RmlC-like cupins"/>
    <property type="match status" value="1"/>
</dbReference>
<name>A0A2U2PIW5_9SPHI</name>
<dbReference type="RefSeq" id="WP_109415146.1">
    <property type="nucleotide sequence ID" value="NZ_QEAS01000005.1"/>
</dbReference>
<dbReference type="Gene3D" id="2.60.120.10">
    <property type="entry name" value="Jelly Rolls"/>
    <property type="match status" value="1"/>
</dbReference>
<dbReference type="Proteomes" id="UP000245647">
    <property type="component" value="Unassembled WGS sequence"/>
</dbReference>
<proteinExistence type="predicted"/>
<organism evidence="1 2">
    <name type="scientific">Pararcticibacter amylolyticus</name>
    <dbReference type="NCBI Taxonomy" id="2173175"/>
    <lineage>
        <taxon>Bacteria</taxon>
        <taxon>Pseudomonadati</taxon>
        <taxon>Bacteroidota</taxon>
        <taxon>Sphingobacteriia</taxon>
        <taxon>Sphingobacteriales</taxon>
        <taxon>Sphingobacteriaceae</taxon>
        <taxon>Pararcticibacter</taxon>
    </lineage>
</organism>
<keyword evidence="2" id="KW-1185">Reference proteome</keyword>
<comment type="caution">
    <text evidence="1">The sequence shown here is derived from an EMBL/GenBank/DDBJ whole genome shotgun (WGS) entry which is preliminary data.</text>
</comment>
<dbReference type="OrthoDB" id="1121052at2"/>
<sequence>MESKGQVEKAKVFILANTVEYLPDSVVCKTIIKKITGSVSVMSFDAGEGLTEKISPFDTYAQIIDGRAEIVIDGIISLLEIGEGIILPAHIPNSIKANERFKMVLTLIKSGYE</sequence>
<dbReference type="AlphaFoldDB" id="A0A2U2PIW5"/>
<protein>
    <submittedName>
        <fullName evidence="1">Cupin</fullName>
    </submittedName>
</protein>
<dbReference type="InterPro" id="IPR014710">
    <property type="entry name" value="RmlC-like_jellyroll"/>
</dbReference>
<dbReference type="EMBL" id="QEAS01000005">
    <property type="protein sequence ID" value="PWG81204.1"/>
    <property type="molecule type" value="Genomic_DNA"/>
</dbReference>
<evidence type="ECO:0000313" key="2">
    <source>
        <dbReference type="Proteomes" id="UP000245647"/>
    </source>
</evidence>
<reference evidence="1 2" key="1">
    <citation type="submission" date="2018-04" db="EMBL/GenBank/DDBJ databases">
        <title>Pedobacter chongqingensis sp. nov., isolated from a rottenly hemp rope.</title>
        <authorList>
            <person name="Cai Y."/>
        </authorList>
    </citation>
    <scope>NUCLEOTIDE SEQUENCE [LARGE SCALE GENOMIC DNA]</scope>
    <source>
        <strain evidence="1 2">FJ4-8</strain>
    </source>
</reference>
<dbReference type="PANTHER" id="PTHR37694">
    <property type="entry name" value="SLR8022 PROTEIN"/>
    <property type="match status" value="1"/>
</dbReference>
<evidence type="ECO:0000313" key="1">
    <source>
        <dbReference type="EMBL" id="PWG81204.1"/>
    </source>
</evidence>
<accession>A0A2U2PIW5</accession>
<gene>
    <name evidence="1" type="ORF">DDR33_07410</name>
</gene>